<dbReference type="PANTHER" id="PTHR21654:SF84">
    <property type="entry name" value="SI:DKEY-66I24.7"/>
    <property type="match status" value="1"/>
</dbReference>
<evidence type="ECO:0000313" key="8">
    <source>
        <dbReference type="EMBL" id="KAJ1960494.1"/>
    </source>
</evidence>
<dbReference type="EMBL" id="JANBPY010001329">
    <property type="protein sequence ID" value="KAJ1960494.1"/>
    <property type="molecule type" value="Genomic_DNA"/>
</dbReference>
<accession>A0A9W8E6C6</accession>
<evidence type="ECO:0000256" key="5">
    <source>
        <dbReference type="ARBA" id="ARBA00023242"/>
    </source>
</evidence>
<dbReference type="Proteomes" id="UP001150925">
    <property type="component" value="Unassembled WGS sequence"/>
</dbReference>
<dbReference type="Pfam" id="PF13837">
    <property type="entry name" value="Myb_DNA-bind_4"/>
    <property type="match status" value="1"/>
</dbReference>
<keyword evidence="9" id="KW-1185">Reference proteome</keyword>
<evidence type="ECO:0000313" key="9">
    <source>
        <dbReference type="Proteomes" id="UP001150925"/>
    </source>
</evidence>
<reference evidence="8" key="1">
    <citation type="submission" date="2022-07" db="EMBL/GenBank/DDBJ databases">
        <title>Phylogenomic reconstructions and comparative analyses of Kickxellomycotina fungi.</title>
        <authorList>
            <person name="Reynolds N.K."/>
            <person name="Stajich J.E."/>
            <person name="Barry K."/>
            <person name="Grigoriev I.V."/>
            <person name="Crous P."/>
            <person name="Smith M.E."/>
        </authorList>
    </citation>
    <scope>NUCLEOTIDE SEQUENCE</scope>
    <source>
        <strain evidence="8">RSA 1196</strain>
    </source>
</reference>
<evidence type="ECO:0000256" key="6">
    <source>
        <dbReference type="SAM" id="MobiDB-lite"/>
    </source>
</evidence>
<gene>
    <name evidence="8" type="ORF">IWQ62_004211</name>
</gene>
<feature type="compositionally biased region" description="Polar residues" evidence="6">
    <location>
        <begin position="114"/>
        <end position="127"/>
    </location>
</feature>
<dbReference type="AlphaFoldDB" id="A0A9W8E6C6"/>
<evidence type="ECO:0000256" key="1">
    <source>
        <dbReference type="ARBA" id="ARBA00004123"/>
    </source>
</evidence>
<proteinExistence type="predicted"/>
<dbReference type="GO" id="GO:0010468">
    <property type="term" value="P:regulation of gene expression"/>
    <property type="evidence" value="ECO:0007669"/>
    <property type="project" value="UniProtKB-ARBA"/>
</dbReference>
<comment type="caution">
    <text evidence="8">The sequence shown here is derived from an EMBL/GenBank/DDBJ whole genome shotgun (WGS) entry which is preliminary data.</text>
</comment>
<evidence type="ECO:0000256" key="2">
    <source>
        <dbReference type="ARBA" id="ARBA00023015"/>
    </source>
</evidence>
<dbReference type="InterPro" id="IPR044822">
    <property type="entry name" value="Myb_DNA-bind_4"/>
</dbReference>
<keyword evidence="4" id="KW-0804">Transcription</keyword>
<dbReference type="InterPro" id="IPR009057">
    <property type="entry name" value="Homeodomain-like_sf"/>
</dbReference>
<evidence type="ECO:0000259" key="7">
    <source>
        <dbReference type="PROSITE" id="PS50090"/>
    </source>
</evidence>
<organism evidence="8 9">
    <name type="scientific">Dispira parvispora</name>
    <dbReference type="NCBI Taxonomy" id="1520584"/>
    <lineage>
        <taxon>Eukaryota</taxon>
        <taxon>Fungi</taxon>
        <taxon>Fungi incertae sedis</taxon>
        <taxon>Zoopagomycota</taxon>
        <taxon>Kickxellomycotina</taxon>
        <taxon>Dimargaritomycetes</taxon>
        <taxon>Dimargaritales</taxon>
        <taxon>Dimargaritaceae</taxon>
        <taxon>Dispira</taxon>
    </lineage>
</organism>
<dbReference type="GO" id="GO:0005634">
    <property type="term" value="C:nucleus"/>
    <property type="evidence" value="ECO:0007669"/>
    <property type="project" value="UniProtKB-SubCell"/>
</dbReference>
<dbReference type="SUPFAM" id="SSF46689">
    <property type="entry name" value="Homeodomain-like"/>
    <property type="match status" value="1"/>
</dbReference>
<dbReference type="Gene3D" id="1.10.10.60">
    <property type="entry name" value="Homeodomain-like"/>
    <property type="match status" value="1"/>
</dbReference>
<keyword evidence="3" id="KW-0238">DNA-binding</keyword>
<evidence type="ECO:0000256" key="4">
    <source>
        <dbReference type="ARBA" id="ARBA00023163"/>
    </source>
</evidence>
<evidence type="ECO:0000256" key="3">
    <source>
        <dbReference type="ARBA" id="ARBA00023125"/>
    </source>
</evidence>
<feature type="region of interest" description="Disordered" evidence="6">
    <location>
        <begin position="336"/>
        <end position="411"/>
    </location>
</feature>
<feature type="region of interest" description="Disordered" evidence="6">
    <location>
        <begin position="1"/>
        <end position="142"/>
    </location>
</feature>
<dbReference type="PROSITE" id="PS50090">
    <property type="entry name" value="MYB_LIKE"/>
    <property type="match status" value="1"/>
</dbReference>
<feature type="compositionally biased region" description="Basic and acidic residues" evidence="6">
    <location>
        <begin position="92"/>
        <end position="105"/>
    </location>
</feature>
<keyword evidence="2" id="KW-0805">Transcription regulation</keyword>
<dbReference type="PANTHER" id="PTHR21654">
    <property type="entry name" value="FI21293P1"/>
    <property type="match status" value="1"/>
</dbReference>
<dbReference type="SMART" id="SM00717">
    <property type="entry name" value="SANT"/>
    <property type="match status" value="1"/>
</dbReference>
<protein>
    <recommendedName>
        <fullName evidence="7">Myb-like domain-containing protein</fullName>
    </recommendedName>
</protein>
<dbReference type="OrthoDB" id="5600207at2759"/>
<dbReference type="InterPro" id="IPR001005">
    <property type="entry name" value="SANT/Myb"/>
</dbReference>
<keyword evidence="5" id="KW-0539">Nucleus</keyword>
<comment type="subcellular location">
    <subcellularLocation>
        <location evidence="1">Nucleus</location>
    </subcellularLocation>
</comment>
<feature type="compositionally biased region" description="Polar residues" evidence="6">
    <location>
        <begin position="74"/>
        <end position="91"/>
    </location>
</feature>
<feature type="region of interest" description="Disordered" evidence="6">
    <location>
        <begin position="163"/>
        <end position="193"/>
    </location>
</feature>
<dbReference type="GO" id="GO:0003677">
    <property type="term" value="F:DNA binding"/>
    <property type="evidence" value="ECO:0007669"/>
    <property type="project" value="UniProtKB-KW"/>
</dbReference>
<name>A0A9W8E6C6_9FUNG</name>
<feature type="domain" description="Myb-like" evidence="7">
    <location>
        <begin position="236"/>
        <end position="292"/>
    </location>
</feature>
<feature type="region of interest" description="Disordered" evidence="6">
    <location>
        <begin position="427"/>
        <end position="471"/>
    </location>
</feature>
<sequence>MEDQRKPHSIYQELHPPSLPDPHARSPVTSLRQEDAERRLPIAPRPGSYEMLSKPLTYPSLLAKSAPRRGESHYSPSEWSMRSSALASTSDRQPDSFGHRFHPVDRALSLSPKGRTNPTAPVHQSSPHAYHRTPLPSLSRSVPSVGNPVARYGSADYHYLGSSTSQYHPIDRSSRPHSPMTGGYSLGVPREPLPLPRHSPHSLSLAFRESARGKSPGEHPTSVQFVNNEVKTVTVWTQEETRLLLSLRKRLCETFIVKKRNKILWKQISQTLADHGFEKTWVQCQHKWKNMARVCKETMDHNSKAPPEDQRASPFQEEIKWILDYNIAARKDLASVTTAPEESGPVESGQTARSVAEGGSTAQFSDGGHPSLHSSPTLLPAKRCREVEDEDEVDSQSGYAASHYPPRADSPFQMRMESGLALSTTTPPFAKRLYSPRTPRPAATSLSLREDSKATYLGPQPSHYRPRQGYSLTGYGDQPAIHPVRNLLPNPRYPTLPEHKDRPKQESGAVAMDYDGSTEFGVRDPISGDFCLPKIHQDQLPEGLPLRRCHSEPNLVSPHLGSKSQIGTHQPLLTCHPMQNSDRGTSLLIKSLLEQMVLLNSKVDRMAESLTGHSADMSSAMAVLAQISETLQCAEKYSTVGSVSDEN</sequence>